<evidence type="ECO:0000313" key="3">
    <source>
        <dbReference type="Proteomes" id="UP000054266"/>
    </source>
</evidence>
<feature type="region of interest" description="Disordered" evidence="1">
    <location>
        <begin position="60"/>
        <end position="84"/>
    </location>
</feature>
<sequence>MCSHLNSLIPGNVATDLHQDFWRHRRACARCDGKHSKHSHEYQSTKCCLEHLIKDRDVLEKSRKGAKADDDDKPVKTPRPKKPLTQVQRDLLWLARHEKKLAKGYICRRYDMDDDFDAGKKTGQQKHAYFADHRGKIYDAIPVVMTEEDDSNYEQLVVSKTKF</sequence>
<reference evidence="2 3" key="1">
    <citation type="submission" date="2015-01" db="EMBL/GenBank/DDBJ databases">
        <title>The Genome Sequence of Capronia semiimmersa CBS27337.</title>
        <authorList>
            <consortium name="The Broad Institute Genomics Platform"/>
            <person name="Cuomo C."/>
            <person name="de Hoog S."/>
            <person name="Gorbushina A."/>
            <person name="Stielow B."/>
            <person name="Teixiera M."/>
            <person name="Abouelleil A."/>
            <person name="Chapman S.B."/>
            <person name="Priest M."/>
            <person name="Young S.K."/>
            <person name="Wortman J."/>
            <person name="Nusbaum C."/>
            <person name="Birren B."/>
        </authorList>
    </citation>
    <scope>NUCLEOTIDE SEQUENCE [LARGE SCALE GENOMIC DNA]</scope>
    <source>
        <strain evidence="2 3">CBS 27337</strain>
    </source>
</reference>
<evidence type="ECO:0000256" key="1">
    <source>
        <dbReference type="SAM" id="MobiDB-lite"/>
    </source>
</evidence>
<dbReference type="AlphaFoldDB" id="A0A0D2G496"/>
<protein>
    <submittedName>
        <fullName evidence="2">Uncharacterized protein</fullName>
    </submittedName>
</protein>
<dbReference type="EMBL" id="KN846956">
    <property type="protein sequence ID" value="KIW73610.1"/>
    <property type="molecule type" value="Genomic_DNA"/>
</dbReference>
<gene>
    <name evidence="2" type="ORF">PV04_01713</name>
</gene>
<organism evidence="2 3">
    <name type="scientific">Phialophora macrospora</name>
    <dbReference type="NCBI Taxonomy" id="1851006"/>
    <lineage>
        <taxon>Eukaryota</taxon>
        <taxon>Fungi</taxon>
        <taxon>Dikarya</taxon>
        <taxon>Ascomycota</taxon>
        <taxon>Pezizomycotina</taxon>
        <taxon>Eurotiomycetes</taxon>
        <taxon>Chaetothyriomycetidae</taxon>
        <taxon>Chaetothyriales</taxon>
        <taxon>Herpotrichiellaceae</taxon>
        <taxon>Phialophora</taxon>
    </lineage>
</organism>
<evidence type="ECO:0000313" key="2">
    <source>
        <dbReference type="EMBL" id="KIW73610.1"/>
    </source>
</evidence>
<dbReference type="HOGENOM" id="CLU_144909_0_0_1"/>
<feature type="compositionally biased region" description="Basic and acidic residues" evidence="1">
    <location>
        <begin position="60"/>
        <end position="75"/>
    </location>
</feature>
<proteinExistence type="predicted"/>
<keyword evidence="3" id="KW-1185">Reference proteome</keyword>
<name>A0A0D2G496_9EURO</name>
<accession>A0A0D2G496</accession>
<dbReference type="Proteomes" id="UP000054266">
    <property type="component" value="Unassembled WGS sequence"/>
</dbReference>